<keyword evidence="3" id="KW-1185">Reference proteome</keyword>
<dbReference type="InParanoid" id="A0A0F7IIT1"/>
<accession>A0A0F7IIT1</accession>
<keyword evidence="1" id="KW-0472">Membrane</keyword>
<evidence type="ECO:0000313" key="2">
    <source>
        <dbReference type="EMBL" id="AKG92050.1"/>
    </source>
</evidence>
<feature type="transmembrane region" description="Helical" evidence="1">
    <location>
        <begin position="50"/>
        <end position="71"/>
    </location>
</feature>
<dbReference type="EMBL" id="CP011267">
    <property type="protein sequence ID" value="AKG92050.1"/>
    <property type="molecule type" value="Genomic_DNA"/>
</dbReference>
<dbReference type="Proteomes" id="UP000034723">
    <property type="component" value="Chromosome"/>
</dbReference>
<dbReference type="AlphaFoldDB" id="A0A0F7IIT1"/>
<dbReference type="PATRIC" id="fig|113653.22.peg.609"/>
<reference evidence="2 3" key="1">
    <citation type="submission" date="2015-04" db="EMBL/GenBank/DDBJ databases">
        <title>The complete genome sequence of the hyperthermophilic, obligate iron-reducing archaeon Geoglobus ahangari strain 234T.</title>
        <authorList>
            <person name="Manzella M.P."/>
            <person name="Holmes D.E."/>
            <person name="Rocheleau J.M."/>
            <person name="Chung A."/>
            <person name="Reguera G."/>
            <person name="Kashefi K."/>
        </authorList>
    </citation>
    <scope>NUCLEOTIDE SEQUENCE [LARGE SCALE GENOMIC DNA]</scope>
    <source>
        <strain evidence="2 3">234</strain>
    </source>
</reference>
<feature type="transmembrane region" description="Helical" evidence="1">
    <location>
        <begin position="91"/>
        <end position="118"/>
    </location>
</feature>
<keyword evidence="1" id="KW-1133">Transmembrane helix</keyword>
<evidence type="ECO:0000256" key="1">
    <source>
        <dbReference type="SAM" id="Phobius"/>
    </source>
</evidence>
<protein>
    <submittedName>
        <fullName evidence="2">Uncharacterized protein</fullName>
    </submittedName>
</protein>
<dbReference type="GeneID" id="24803190"/>
<name>A0A0F7IIT1_9EURY</name>
<dbReference type="HOGENOM" id="CLU_1811376_0_0_2"/>
<evidence type="ECO:0000313" key="3">
    <source>
        <dbReference type="Proteomes" id="UP000034723"/>
    </source>
</evidence>
<proteinExistence type="predicted"/>
<dbReference type="OrthoDB" id="386076at2157"/>
<organism evidence="2 3">
    <name type="scientific">Geoglobus ahangari</name>
    <dbReference type="NCBI Taxonomy" id="113653"/>
    <lineage>
        <taxon>Archaea</taxon>
        <taxon>Methanobacteriati</taxon>
        <taxon>Methanobacteriota</taxon>
        <taxon>Archaeoglobi</taxon>
        <taxon>Archaeoglobales</taxon>
        <taxon>Archaeoglobaceae</taxon>
        <taxon>Geoglobus</taxon>
    </lineage>
</organism>
<dbReference type="RefSeq" id="WP_048094629.1">
    <property type="nucleotide sequence ID" value="NZ_CP011267.1"/>
</dbReference>
<gene>
    <name evidence="2" type="ORF">GAH_00610</name>
</gene>
<keyword evidence="1" id="KW-0812">Transmembrane</keyword>
<dbReference type="KEGG" id="gah:GAH_00610"/>
<sequence>MEVPLLARLVTLRNVHPILTHMSNGLTPAAFFFSAVSQLLDIACLKEASYYMMLVVGLITPFTMLAGVVDWKYRYDFKRFQLMDRKIVTAVVGYAFVIAYLTTESIIALALALLFFAITGEYGGRLVHGAVNSALVRKYRAK</sequence>
<dbReference type="STRING" id="113653.GAH_00610"/>